<evidence type="ECO:0000313" key="10">
    <source>
        <dbReference type="Proteomes" id="UP000242972"/>
    </source>
</evidence>
<feature type="region of interest" description="Disordered" evidence="6">
    <location>
        <begin position="432"/>
        <end position="451"/>
    </location>
</feature>
<dbReference type="InterPro" id="IPR036259">
    <property type="entry name" value="MFS_trans_sf"/>
</dbReference>
<organism evidence="9 10">
    <name type="scientific">Sulfobacillus benefaciens</name>
    <dbReference type="NCBI Taxonomy" id="453960"/>
    <lineage>
        <taxon>Bacteria</taxon>
        <taxon>Bacillati</taxon>
        <taxon>Bacillota</taxon>
        <taxon>Clostridia</taxon>
        <taxon>Eubacteriales</taxon>
        <taxon>Clostridiales Family XVII. Incertae Sedis</taxon>
        <taxon>Sulfobacillus</taxon>
    </lineage>
</organism>
<gene>
    <name evidence="9" type="ORF">C7B46_10010</name>
</gene>
<dbReference type="GO" id="GO:0046943">
    <property type="term" value="F:carboxylic acid transmembrane transporter activity"/>
    <property type="evidence" value="ECO:0007669"/>
    <property type="project" value="TreeGrafter"/>
</dbReference>
<keyword evidence="4 7" id="KW-1133">Transmembrane helix</keyword>
<evidence type="ECO:0000256" key="7">
    <source>
        <dbReference type="SAM" id="Phobius"/>
    </source>
</evidence>
<dbReference type="PROSITE" id="PS00217">
    <property type="entry name" value="SUGAR_TRANSPORT_2"/>
    <property type="match status" value="1"/>
</dbReference>
<evidence type="ECO:0000256" key="3">
    <source>
        <dbReference type="ARBA" id="ARBA00022692"/>
    </source>
</evidence>
<comment type="caution">
    <text evidence="9">The sequence shown here is derived from an EMBL/GenBank/DDBJ whole genome shotgun (WGS) entry which is preliminary data.</text>
</comment>
<reference evidence="9 10" key="1">
    <citation type="journal article" date="2014" name="BMC Genomics">
        <title>Comparison of environmental and isolate Sulfobacillus genomes reveals diverse carbon, sulfur, nitrogen, and hydrogen metabolisms.</title>
        <authorList>
            <person name="Justice N.B."/>
            <person name="Norman A."/>
            <person name="Brown C.T."/>
            <person name="Singh A."/>
            <person name="Thomas B.C."/>
            <person name="Banfield J.F."/>
        </authorList>
    </citation>
    <scope>NUCLEOTIDE SEQUENCE [LARGE SCALE GENOMIC DNA]</scope>
    <source>
        <strain evidence="9">AMDSBA4</strain>
    </source>
</reference>
<dbReference type="PANTHER" id="PTHR23508">
    <property type="entry name" value="CARBOXYLIC ACID TRANSPORTER PROTEIN HOMOLOG"/>
    <property type="match status" value="1"/>
</dbReference>
<dbReference type="InterPro" id="IPR005829">
    <property type="entry name" value="Sugar_transporter_CS"/>
</dbReference>
<evidence type="ECO:0000256" key="4">
    <source>
        <dbReference type="ARBA" id="ARBA00022989"/>
    </source>
</evidence>
<dbReference type="PROSITE" id="PS00216">
    <property type="entry name" value="SUGAR_TRANSPORT_1"/>
    <property type="match status" value="1"/>
</dbReference>
<dbReference type="GO" id="GO:0005886">
    <property type="term" value="C:plasma membrane"/>
    <property type="evidence" value="ECO:0007669"/>
    <property type="project" value="UniProtKB-SubCell"/>
</dbReference>
<feature type="domain" description="Major facilitator superfamily (MFS) profile" evidence="8">
    <location>
        <begin position="35"/>
        <end position="430"/>
    </location>
</feature>
<keyword evidence="3 7" id="KW-0812">Transmembrane</keyword>
<dbReference type="PROSITE" id="PS50850">
    <property type="entry name" value="MFS"/>
    <property type="match status" value="1"/>
</dbReference>
<dbReference type="Gene3D" id="1.20.1250.20">
    <property type="entry name" value="MFS general substrate transporter like domains"/>
    <property type="match status" value="2"/>
</dbReference>
<feature type="transmembrane region" description="Helical" evidence="7">
    <location>
        <begin position="339"/>
        <end position="355"/>
    </location>
</feature>
<dbReference type="SUPFAM" id="SSF103473">
    <property type="entry name" value="MFS general substrate transporter"/>
    <property type="match status" value="1"/>
</dbReference>
<dbReference type="PANTHER" id="PTHR23508:SF10">
    <property type="entry name" value="CARBOXYLIC ACID TRANSPORTER PROTEIN HOMOLOG"/>
    <property type="match status" value="1"/>
</dbReference>
<evidence type="ECO:0000259" key="8">
    <source>
        <dbReference type="PROSITE" id="PS50850"/>
    </source>
</evidence>
<dbReference type="InterPro" id="IPR011701">
    <property type="entry name" value="MFS"/>
</dbReference>
<dbReference type="Pfam" id="PF07690">
    <property type="entry name" value="MFS_1"/>
    <property type="match status" value="1"/>
</dbReference>
<dbReference type="InterPro" id="IPR020846">
    <property type="entry name" value="MFS_dom"/>
</dbReference>
<keyword evidence="5 7" id="KW-0472">Membrane</keyword>
<dbReference type="CDD" id="cd17316">
    <property type="entry name" value="MFS_SV2_like"/>
    <property type="match status" value="1"/>
</dbReference>
<proteinExistence type="predicted"/>
<comment type="subcellular location">
    <subcellularLocation>
        <location evidence="1">Cell membrane</location>
        <topology evidence="1">Multi-pass membrane protein</topology>
    </subcellularLocation>
</comment>
<feature type="transmembrane region" description="Helical" evidence="7">
    <location>
        <begin position="100"/>
        <end position="118"/>
    </location>
</feature>
<evidence type="ECO:0000256" key="6">
    <source>
        <dbReference type="SAM" id="MobiDB-lite"/>
    </source>
</evidence>
<feature type="transmembrane region" description="Helical" evidence="7">
    <location>
        <begin position="307"/>
        <end position="327"/>
    </location>
</feature>
<dbReference type="AlphaFoldDB" id="A0A2T2XFV0"/>
<feature type="transmembrane region" description="Helical" evidence="7">
    <location>
        <begin position="34"/>
        <end position="57"/>
    </location>
</feature>
<feature type="transmembrane region" description="Helical" evidence="7">
    <location>
        <begin position="408"/>
        <end position="426"/>
    </location>
</feature>
<feature type="transmembrane region" description="Helical" evidence="7">
    <location>
        <begin position="124"/>
        <end position="147"/>
    </location>
</feature>
<sequence>MFRYRTKPIDNEIYYQYNRRKPSCGRTTVKSRPLVIVAVSFGIFIGTYDIAAIAVALPRILKVWHPAPLGLTLLTSSTFVGMIAGSLVAGLLADHWGRRVVLLLDFAAYGVAGAVSALSPDLTFLTISRLIVGLGIGADYAVVFPYLVEYLQPERRGRIMAWALWAANFGMLVAYALGALTLTSPNGWRIPLAIGALLVVPLLWLRRSLPESTLWKSHRMSSLRQTFTSFRSRRLWRPLLWSSIIWLSYQVSDQGLSLFLPLMLVTMFNSTVATAAWHSVLVKAITIPAALLTVITIERWGRRPLQILGFWGRGISLVLLGFILWLPSSSALSMSQNSWVAWSLLAIAYAAGAWGPDKTTVITAAEQASTEVRASTQAVSEASGRFGGLIGVVGYSLLASWYGAAAGLMFFGIMAVVGAIISQVTLPETRGRKPMSFTDSMRSPIPSEEHP</sequence>
<dbReference type="Proteomes" id="UP000242972">
    <property type="component" value="Unassembled WGS sequence"/>
</dbReference>
<feature type="transmembrane region" description="Helical" evidence="7">
    <location>
        <begin position="188"/>
        <end position="205"/>
    </location>
</feature>
<evidence type="ECO:0000256" key="1">
    <source>
        <dbReference type="ARBA" id="ARBA00004651"/>
    </source>
</evidence>
<protein>
    <recommendedName>
        <fullName evidence="8">Major facilitator superfamily (MFS) profile domain-containing protein</fullName>
    </recommendedName>
</protein>
<evidence type="ECO:0000313" key="9">
    <source>
        <dbReference type="EMBL" id="PSR33383.1"/>
    </source>
</evidence>
<feature type="transmembrane region" description="Helical" evidence="7">
    <location>
        <begin position="69"/>
        <end position="93"/>
    </location>
</feature>
<evidence type="ECO:0000256" key="2">
    <source>
        <dbReference type="ARBA" id="ARBA00022448"/>
    </source>
</evidence>
<dbReference type="EMBL" id="PXYW01000021">
    <property type="protein sequence ID" value="PSR33383.1"/>
    <property type="molecule type" value="Genomic_DNA"/>
</dbReference>
<name>A0A2T2XFV0_9FIRM</name>
<keyword evidence="2" id="KW-0813">Transport</keyword>
<feature type="transmembrane region" description="Helical" evidence="7">
    <location>
        <begin position="159"/>
        <end position="182"/>
    </location>
</feature>
<evidence type="ECO:0000256" key="5">
    <source>
        <dbReference type="ARBA" id="ARBA00023136"/>
    </source>
</evidence>
<feature type="transmembrane region" description="Helical" evidence="7">
    <location>
        <begin position="275"/>
        <end position="295"/>
    </location>
</feature>
<accession>A0A2T2XFV0</accession>